<dbReference type="EMBL" id="JBDFQZ010000001">
    <property type="protein sequence ID" value="KAK9757904.1"/>
    <property type="molecule type" value="Genomic_DNA"/>
</dbReference>
<evidence type="ECO:0000313" key="3">
    <source>
        <dbReference type="EMBL" id="KAK9757904.1"/>
    </source>
</evidence>
<organism evidence="3 4">
    <name type="scientific">Saponaria officinalis</name>
    <name type="common">Common soapwort</name>
    <name type="synonym">Lychnis saponaria</name>
    <dbReference type="NCBI Taxonomy" id="3572"/>
    <lineage>
        <taxon>Eukaryota</taxon>
        <taxon>Viridiplantae</taxon>
        <taxon>Streptophyta</taxon>
        <taxon>Embryophyta</taxon>
        <taxon>Tracheophyta</taxon>
        <taxon>Spermatophyta</taxon>
        <taxon>Magnoliopsida</taxon>
        <taxon>eudicotyledons</taxon>
        <taxon>Gunneridae</taxon>
        <taxon>Pentapetalae</taxon>
        <taxon>Caryophyllales</taxon>
        <taxon>Caryophyllaceae</taxon>
        <taxon>Caryophylleae</taxon>
        <taxon>Saponaria</taxon>
    </lineage>
</organism>
<sequence length="196" mass="20897">MASKPSFLFLSLTIMAALVSAHRPLMADQNPASEGSSSNMMGKTENGEKVNDMENGIHGMSGMNGMKVSPVPAYGITPIPIPGTDGQFQFQFGPFGFGANWGFGIIPGPLLSYSQPIVVSPYMPPSYSMPSPYMPPSSGGMPPPYTNVHPYQQQPGAFLPLPQYQMPSPVGGNVPYPSRQYASGTNQMPSSVPKHK</sequence>
<feature type="region of interest" description="Disordered" evidence="1">
    <location>
        <begin position="169"/>
        <end position="196"/>
    </location>
</feature>
<dbReference type="AlphaFoldDB" id="A0AAW1NIF3"/>
<evidence type="ECO:0000256" key="1">
    <source>
        <dbReference type="SAM" id="MobiDB-lite"/>
    </source>
</evidence>
<name>A0AAW1NIF3_SAPOF</name>
<keyword evidence="2" id="KW-0732">Signal</keyword>
<proteinExistence type="predicted"/>
<feature type="compositionally biased region" description="Polar residues" evidence="1">
    <location>
        <begin position="30"/>
        <end position="41"/>
    </location>
</feature>
<evidence type="ECO:0000256" key="2">
    <source>
        <dbReference type="SAM" id="SignalP"/>
    </source>
</evidence>
<feature type="signal peptide" evidence="2">
    <location>
        <begin position="1"/>
        <end position="21"/>
    </location>
</feature>
<feature type="region of interest" description="Disordered" evidence="1">
    <location>
        <begin position="28"/>
        <end position="47"/>
    </location>
</feature>
<feature type="compositionally biased region" description="Polar residues" evidence="1">
    <location>
        <begin position="180"/>
        <end position="190"/>
    </location>
</feature>
<comment type="caution">
    <text evidence="3">The sequence shown here is derived from an EMBL/GenBank/DDBJ whole genome shotgun (WGS) entry which is preliminary data.</text>
</comment>
<protein>
    <submittedName>
        <fullName evidence="3">Uncharacterized protein</fullName>
    </submittedName>
</protein>
<accession>A0AAW1NIF3</accession>
<reference evidence="3" key="1">
    <citation type="submission" date="2024-03" db="EMBL/GenBank/DDBJ databases">
        <title>WGS assembly of Saponaria officinalis var. Norfolk2.</title>
        <authorList>
            <person name="Jenkins J."/>
            <person name="Shu S."/>
            <person name="Grimwood J."/>
            <person name="Barry K."/>
            <person name="Goodstein D."/>
            <person name="Schmutz J."/>
            <person name="Leebens-Mack J."/>
            <person name="Osbourn A."/>
        </authorList>
    </citation>
    <scope>NUCLEOTIDE SEQUENCE [LARGE SCALE GENOMIC DNA]</scope>
    <source>
        <strain evidence="3">JIC</strain>
    </source>
</reference>
<dbReference type="Proteomes" id="UP001443914">
    <property type="component" value="Unassembled WGS sequence"/>
</dbReference>
<keyword evidence="4" id="KW-1185">Reference proteome</keyword>
<feature type="chain" id="PRO_5043553489" evidence="2">
    <location>
        <begin position="22"/>
        <end position="196"/>
    </location>
</feature>
<gene>
    <name evidence="3" type="ORF">RND81_01G193800</name>
</gene>
<evidence type="ECO:0000313" key="4">
    <source>
        <dbReference type="Proteomes" id="UP001443914"/>
    </source>
</evidence>